<protein>
    <submittedName>
        <fullName evidence="2">Uncharacterized protein</fullName>
    </submittedName>
</protein>
<accession>A0A5C4N469</accession>
<organism evidence="2 3">
    <name type="scientific">Rubellimicrobium roseum</name>
    <dbReference type="NCBI Taxonomy" id="687525"/>
    <lineage>
        <taxon>Bacteria</taxon>
        <taxon>Pseudomonadati</taxon>
        <taxon>Pseudomonadota</taxon>
        <taxon>Alphaproteobacteria</taxon>
        <taxon>Rhodobacterales</taxon>
        <taxon>Roseobacteraceae</taxon>
        <taxon>Rubellimicrobium</taxon>
    </lineage>
</organism>
<evidence type="ECO:0000313" key="2">
    <source>
        <dbReference type="EMBL" id="TNC61995.1"/>
    </source>
</evidence>
<evidence type="ECO:0000256" key="1">
    <source>
        <dbReference type="SAM" id="MobiDB-lite"/>
    </source>
</evidence>
<gene>
    <name evidence="2" type="ORF">FHG71_20630</name>
</gene>
<evidence type="ECO:0000313" key="3">
    <source>
        <dbReference type="Proteomes" id="UP000305709"/>
    </source>
</evidence>
<dbReference type="AlphaFoldDB" id="A0A5C4N469"/>
<dbReference type="RefSeq" id="WP_139083584.1">
    <property type="nucleotide sequence ID" value="NZ_VDFV01000061.1"/>
</dbReference>
<dbReference type="OrthoDB" id="9962729at2"/>
<name>A0A5C4N469_9RHOB</name>
<dbReference type="EMBL" id="VDFV01000061">
    <property type="protein sequence ID" value="TNC61995.1"/>
    <property type="molecule type" value="Genomic_DNA"/>
</dbReference>
<proteinExistence type="predicted"/>
<feature type="compositionally biased region" description="Basic and acidic residues" evidence="1">
    <location>
        <begin position="1"/>
        <end position="15"/>
    </location>
</feature>
<sequence length="67" mass="7046">MADRRQGTSETDKGGARTASQGRDARLKAALKANIARRKARALAQGAPDDAGRNSMGDTPPDPPKED</sequence>
<keyword evidence="3" id="KW-1185">Reference proteome</keyword>
<dbReference type="Proteomes" id="UP000305709">
    <property type="component" value="Unassembled WGS sequence"/>
</dbReference>
<comment type="caution">
    <text evidence="2">The sequence shown here is derived from an EMBL/GenBank/DDBJ whole genome shotgun (WGS) entry which is preliminary data.</text>
</comment>
<reference evidence="2 3" key="1">
    <citation type="submission" date="2019-06" db="EMBL/GenBank/DDBJ databases">
        <authorList>
            <person name="Jiang L."/>
        </authorList>
    </citation>
    <scope>NUCLEOTIDE SEQUENCE [LARGE SCALE GENOMIC DNA]</scope>
    <source>
        <strain evidence="2 3">YIM 48858</strain>
    </source>
</reference>
<feature type="region of interest" description="Disordered" evidence="1">
    <location>
        <begin position="1"/>
        <end position="67"/>
    </location>
</feature>